<keyword evidence="2" id="KW-0540">Nuclease</keyword>
<sequence>MRLATFNILHGRSPGDDTVDLDRYAAAVRRLDADVLALQEVDDDQPRSHHADLTAVAARAMGAVDHRFTATLTGTPGVWTAATGVDEPAGGRYGIALLSRFPVLRWRTVRLPLLDRPVPVRFPGHTNPVLVTDEPRAALVADVSTPQGLLTVVSTHLTFIPSWNDRQLVRLARDAVGPDGGAAVLLGDLNMHPPHPERLTHWTSLAVGATFPAESPTEQLDHVLGHGPVRATGPARSVDLGLSDHRALVVDVALG</sequence>
<dbReference type="PANTHER" id="PTHR14859:SF15">
    <property type="entry name" value="ENDONUCLEASE_EXONUCLEASE_PHOSPHATASE DOMAIN-CONTAINING PROTEIN"/>
    <property type="match status" value="1"/>
</dbReference>
<evidence type="ECO:0000313" key="2">
    <source>
        <dbReference type="EMBL" id="EYR64334.1"/>
    </source>
</evidence>
<gene>
    <name evidence="2" type="ORF">N866_12235</name>
</gene>
<keyword evidence="2" id="KW-0378">Hydrolase</keyword>
<dbReference type="Gene3D" id="3.60.10.10">
    <property type="entry name" value="Endonuclease/exonuclease/phosphatase"/>
    <property type="match status" value="1"/>
</dbReference>
<keyword evidence="2" id="KW-0255">Endonuclease</keyword>
<evidence type="ECO:0000259" key="1">
    <source>
        <dbReference type="Pfam" id="PF03372"/>
    </source>
</evidence>
<comment type="caution">
    <text evidence="2">The sequence shown here is derived from an EMBL/GenBank/DDBJ whole genome shotgun (WGS) entry which is preliminary data.</text>
</comment>
<accession>A0A021VT25</accession>
<dbReference type="PANTHER" id="PTHR14859">
    <property type="entry name" value="CALCOFLUOR WHITE HYPERSENSITIVE PROTEIN PRECURSOR"/>
    <property type="match status" value="1"/>
</dbReference>
<keyword evidence="3" id="KW-1185">Reference proteome</keyword>
<feature type="domain" description="Endonuclease/exonuclease/phosphatase" evidence="1">
    <location>
        <begin position="4"/>
        <end position="245"/>
    </location>
</feature>
<dbReference type="GO" id="GO:0016020">
    <property type="term" value="C:membrane"/>
    <property type="evidence" value="ECO:0007669"/>
    <property type="project" value="GOC"/>
</dbReference>
<dbReference type="Proteomes" id="UP000019753">
    <property type="component" value="Unassembled WGS sequence"/>
</dbReference>
<name>A0A021VT25_9CELL</name>
<dbReference type="SUPFAM" id="SSF56219">
    <property type="entry name" value="DNase I-like"/>
    <property type="match status" value="1"/>
</dbReference>
<evidence type="ECO:0000313" key="3">
    <source>
        <dbReference type="Proteomes" id="UP000019753"/>
    </source>
</evidence>
<dbReference type="GO" id="GO:0006506">
    <property type="term" value="P:GPI anchor biosynthetic process"/>
    <property type="evidence" value="ECO:0007669"/>
    <property type="project" value="TreeGrafter"/>
</dbReference>
<dbReference type="Pfam" id="PF03372">
    <property type="entry name" value="Exo_endo_phos"/>
    <property type="match status" value="1"/>
</dbReference>
<protein>
    <submittedName>
        <fullName evidence="2">Endonuclease</fullName>
    </submittedName>
</protein>
<dbReference type="InterPro" id="IPR005135">
    <property type="entry name" value="Endo/exonuclease/phosphatase"/>
</dbReference>
<proteinExistence type="predicted"/>
<reference evidence="2 3" key="1">
    <citation type="submission" date="2014-01" db="EMBL/GenBank/DDBJ databases">
        <title>Actinotalea ferrariae CF5-4.</title>
        <authorList>
            <person name="Chen F."/>
            <person name="Li Y."/>
            <person name="Wang G."/>
        </authorList>
    </citation>
    <scope>NUCLEOTIDE SEQUENCE [LARGE SCALE GENOMIC DNA]</scope>
    <source>
        <strain evidence="2 3">CF5-4</strain>
    </source>
</reference>
<dbReference type="RefSeq" id="WP_034223592.1">
    <property type="nucleotide sequence ID" value="NZ_AXCW01000036.1"/>
</dbReference>
<dbReference type="GO" id="GO:0004519">
    <property type="term" value="F:endonuclease activity"/>
    <property type="evidence" value="ECO:0007669"/>
    <property type="project" value="UniProtKB-KW"/>
</dbReference>
<dbReference type="EMBL" id="AXCW01000036">
    <property type="protein sequence ID" value="EYR64334.1"/>
    <property type="molecule type" value="Genomic_DNA"/>
</dbReference>
<dbReference type="OrthoDB" id="155529at2"/>
<organism evidence="2 3">
    <name type="scientific">Actinotalea ferrariae CF5-4</name>
    <dbReference type="NCBI Taxonomy" id="948458"/>
    <lineage>
        <taxon>Bacteria</taxon>
        <taxon>Bacillati</taxon>
        <taxon>Actinomycetota</taxon>
        <taxon>Actinomycetes</taxon>
        <taxon>Micrococcales</taxon>
        <taxon>Cellulomonadaceae</taxon>
        <taxon>Actinotalea</taxon>
    </lineage>
</organism>
<dbReference type="InterPro" id="IPR036691">
    <property type="entry name" value="Endo/exonu/phosph_ase_sf"/>
</dbReference>
<dbReference type="AlphaFoldDB" id="A0A021VT25"/>
<dbReference type="InterPro" id="IPR051916">
    <property type="entry name" value="GPI-anchor_lipid_remodeler"/>
</dbReference>